<comment type="caution">
    <text evidence="1">The sequence shown here is derived from an EMBL/GenBank/DDBJ whole genome shotgun (WGS) entry which is preliminary data.</text>
</comment>
<dbReference type="InterPro" id="IPR036318">
    <property type="entry name" value="FAD-bd_PCMH-like_sf"/>
</dbReference>
<keyword evidence="2" id="KW-1185">Reference proteome</keyword>
<protein>
    <submittedName>
        <fullName evidence="1">Uncharacterized protein</fullName>
    </submittedName>
</protein>
<dbReference type="SUPFAM" id="SSF56176">
    <property type="entry name" value="FAD-binding/transporter-associated domain-like"/>
    <property type="match status" value="1"/>
</dbReference>
<reference evidence="1" key="1">
    <citation type="submission" date="2022-11" db="EMBL/GenBank/DDBJ databases">
        <title>Genome Resource of Sclerotinia nivalis Strain SnTB1, a Plant Pathogen Isolated from American Ginseng.</title>
        <authorList>
            <person name="Fan S."/>
        </authorList>
    </citation>
    <scope>NUCLEOTIDE SEQUENCE</scope>
    <source>
        <strain evidence="1">SnTB1</strain>
    </source>
</reference>
<dbReference type="AlphaFoldDB" id="A0A9X0DFQ5"/>
<accession>A0A9X0DFQ5</accession>
<gene>
    <name evidence="1" type="ORF">OCU04_009924</name>
</gene>
<sequence length="86" mass="9633">MAEIQDGVNALRDSLEEKFAGRNDPNYLSAQNSYFSAQARSLSPACIVSPTTSVEVAIIVKVLVEHKIKFCSSRRRTYVECWSGEY</sequence>
<evidence type="ECO:0000313" key="1">
    <source>
        <dbReference type="EMBL" id="KAJ8060840.1"/>
    </source>
</evidence>
<name>A0A9X0DFQ5_9HELO</name>
<dbReference type="InterPro" id="IPR016169">
    <property type="entry name" value="FAD-bd_PCMH_sub2"/>
</dbReference>
<dbReference type="Gene3D" id="3.30.465.10">
    <property type="match status" value="1"/>
</dbReference>
<dbReference type="Proteomes" id="UP001152300">
    <property type="component" value="Unassembled WGS sequence"/>
</dbReference>
<evidence type="ECO:0000313" key="2">
    <source>
        <dbReference type="Proteomes" id="UP001152300"/>
    </source>
</evidence>
<organism evidence="1 2">
    <name type="scientific">Sclerotinia nivalis</name>
    <dbReference type="NCBI Taxonomy" id="352851"/>
    <lineage>
        <taxon>Eukaryota</taxon>
        <taxon>Fungi</taxon>
        <taxon>Dikarya</taxon>
        <taxon>Ascomycota</taxon>
        <taxon>Pezizomycotina</taxon>
        <taxon>Leotiomycetes</taxon>
        <taxon>Helotiales</taxon>
        <taxon>Sclerotiniaceae</taxon>
        <taxon>Sclerotinia</taxon>
    </lineage>
</organism>
<proteinExistence type="predicted"/>
<dbReference type="EMBL" id="JAPEIS010000012">
    <property type="protein sequence ID" value="KAJ8060840.1"/>
    <property type="molecule type" value="Genomic_DNA"/>
</dbReference>
<dbReference type="OrthoDB" id="2151789at2759"/>
<dbReference type="GO" id="GO:0050660">
    <property type="term" value="F:flavin adenine dinucleotide binding"/>
    <property type="evidence" value="ECO:0007669"/>
    <property type="project" value="InterPro"/>
</dbReference>